<evidence type="ECO:0000313" key="4">
    <source>
        <dbReference type="Proteomes" id="UP000419144"/>
    </source>
</evidence>
<dbReference type="Proteomes" id="UP000419144">
    <property type="component" value="Unassembled WGS sequence"/>
</dbReference>
<keyword evidence="4" id="KW-1185">Reference proteome</keyword>
<accession>A0A640KF12</accession>
<feature type="region of interest" description="Disordered" evidence="2">
    <location>
        <begin position="942"/>
        <end position="973"/>
    </location>
</feature>
<gene>
    <name evidence="3" type="ORF">LtaPh_0707551</name>
</gene>
<feature type="region of interest" description="Disordered" evidence="2">
    <location>
        <begin position="47"/>
        <end position="66"/>
    </location>
</feature>
<evidence type="ECO:0000256" key="1">
    <source>
        <dbReference type="ARBA" id="ARBA00022737"/>
    </source>
</evidence>
<sequence length="1378" mass="148363">MYKSSETSDLVNAPHDAEAEHDAPIKATLQPTFVESTPQAPLNGITTASAAGKRERPSVPASSMTETGASVVVTSCTGSLPSSPSCSVPYTTSTTPPPPPLLVSSAKREAKAGNHGGAANGVVGGASLFRDWSINATLLDEVLSTPFFHLLPTTTESTAGTATASAAAPDAALQSVALPTSDAPLPSILLIALSDIEMLQQSFCAHTLVNPVKDQINEFKRLVASSMRSELTHGHEQLHRENLAAESQPAATVAAEVSVDYSAVSGECEKADSAAVRNDNVTDESALVMSSLQAHAAAVRAALRTAHGFLYGSETLPVGVPALHLQRARREWLTQYRVAHVQPHLQKAQRRRYEVWVQQHSQAEIFADGGASGAARWRGASVAQNGTTPVSMCAALQPPYWRNIFMEWPNLMHTTTRPATADTLSAEFRGRADGRTSVAQPKQRPLSSGSAPVASPSHALSTAKKATEPVPYNAAWDVDLYDDLGLTVSADQFDMRIRQAISRTAVEAMELDELGPQFTTTEAYTPFPSSMALSAARPLLRSGDHTQMQLTLPVFVYVVSRYLFVAHYASYFPAGLFSRALIDPFYFPDAVQCTPEYALRAAPALQREARRVHANYAAQLADAHRCFPDRTLSTEVPLPPNDMLHLWELLCPPQSQDVAGRWNPIPWGHLTPEEEGALLDEEFRCVTHAGQESTHQGVSREQLLLSYPYARAARQTYRQRLQQLAQHPSLLAEVHRLLSKCEDIAMQFFTTVDIEQKGCITWEAFTNALIEEADVQDHQRKVRERAANLTRASASVFDRYVVEPLPATLTGLGYTGKVLEVRHSSSLVMLEGASDYAVCDGTQLGSIHQRFLVRPIEVLCKELEEEPHDAFGRLIGGPRGHQGSGDAQLGKRRAQSASDTGGYDAALRQRPWRNNQRPPRVYIRYEDGRRLQELTALSVLQQLNSSRRTRPSTTASREGSDDREETFKSARAHQPAKLVSLEGVLAVENVSPCVPWPVFVALGNDMLLRLYGTSKAVQALPEAGVLRCTETVTSMEWAAGGRRERCSSFGSTTTTPSSAIFPSAGVHGGGSAAKGDHTFSSTVAQPPQQRGNHDRIFVQREEYLLLGSRDGTILLVDLYALLNRVPRLAMPAGIQRVDTFDDIKGSSAGNGTGDVGGRGRMTSTLGAASSAMQPISERIGSSASAWSGYSDLAHRTYYADIGSFVVHTRQVHTPGTLVSSVVAAATNGLVVSSGLDGDVFTMRLVYPSSCITSAGTQRTPNGVAAGVGPSTADTGRPLVCIEVLHRMRVCDTGVRHALPIPFLSMLAVQTATNKVYLYHTSVLPTAPALVGGGRSDATSALAPSAPLSAPRAVVEGAEMAPTAVFHPCPPRLHQPHHG</sequence>
<dbReference type="EMBL" id="BLBS01000008">
    <property type="protein sequence ID" value="GET86079.1"/>
    <property type="molecule type" value="Genomic_DNA"/>
</dbReference>
<dbReference type="VEuPathDB" id="TriTrypDB:LtaPh_0707551"/>
<feature type="region of interest" description="Disordered" evidence="2">
    <location>
        <begin position="431"/>
        <end position="464"/>
    </location>
</feature>
<dbReference type="PANTHER" id="PTHR44324">
    <property type="entry name" value="WD40 REPEAT DOMAIN 95"/>
    <property type="match status" value="1"/>
</dbReference>
<dbReference type="OrthoDB" id="249916at2759"/>
<evidence type="ECO:0000313" key="3">
    <source>
        <dbReference type="EMBL" id="GET86079.1"/>
    </source>
</evidence>
<proteinExistence type="predicted"/>
<feature type="compositionally biased region" description="Gly residues" evidence="2">
    <location>
        <begin position="874"/>
        <end position="883"/>
    </location>
</feature>
<feature type="compositionally biased region" description="Polar residues" evidence="2">
    <location>
        <begin position="437"/>
        <end position="450"/>
    </location>
</feature>
<reference evidence="3" key="1">
    <citation type="submission" date="2019-11" db="EMBL/GenBank/DDBJ databases">
        <title>Leishmania tarentolae CDS.</title>
        <authorList>
            <person name="Goto Y."/>
            <person name="Yamagishi J."/>
        </authorList>
    </citation>
    <scope>NUCLEOTIDE SEQUENCE [LARGE SCALE GENOMIC DNA]</scope>
    <source>
        <strain evidence="3">Parrot Tar II</strain>
    </source>
</reference>
<protein>
    <submittedName>
        <fullName evidence="3">Uncharacterized protein</fullName>
    </submittedName>
</protein>
<keyword evidence="1" id="KW-0677">Repeat</keyword>
<dbReference type="InterPro" id="IPR051242">
    <property type="entry name" value="WD-EF-hand_domain"/>
</dbReference>
<dbReference type="PANTHER" id="PTHR44324:SF5">
    <property type="entry name" value="EF-HAND DOMAIN-CONTAINING PROTEIN"/>
    <property type="match status" value="1"/>
</dbReference>
<name>A0A640KF12_LEITA</name>
<evidence type="ECO:0000256" key="2">
    <source>
        <dbReference type="SAM" id="MobiDB-lite"/>
    </source>
</evidence>
<comment type="caution">
    <text evidence="3">The sequence shown here is derived from an EMBL/GenBank/DDBJ whole genome shotgun (WGS) entry which is preliminary data.</text>
</comment>
<feature type="region of interest" description="Disordered" evidence="2">
    <location>
        <begin position="871"/>
        <end position="911"/>
    </location>
</feature>
<organism evidence="3 4">
    <name type="scientific">Leishmania tarentolae</name>
    <name type="common">Sauroleishmania tarentolae</name>
    <dbReference type="NCBI Taxonomy" id="5689"/>
    <lineage>
        <taxon>Eukaryota</taxon>
        <taxon>Discoba</taxon>
        <taxon>Euglenozoa</taxon>
        <taxon>Kinetoplastea</taxon>
        <taxon>Metakinetoplastina</taxon>
        <taxon>Trypanosomatida</taxon>
        <taxon>Trypanosomatidae</taxon>
        <taxon>Leishmaniinae</taxon>
        <taxon>Leishmania</taxon>
        <taxon>lizard Leishmania</taxon>
    </lineage>
</organism>